<comment type="caution">
    <text evidence="4">The sequence shown here is derived from an EMBL/GenBank/DDBJ whole genome shotgun (WGS) entry which is preliminary data.</text>
</comment>
<protein>
    <submittedName>
        <fullName evidence="4">TetR/AcrR family transcriptional regulator</fullName>
    </submittedName>
</protein>
<name>A0A9X3Z2W9_9BACL</name>
<dbReference type="InterPro" id="IPR001647">
    <property type="entry name" value="HTH_TetR"/>
</dbReference>
<evidence type="ECO:0000256" key="1">
    <source>
        <dbReference type="ARBA" id="ARBA00023125"/>
    </source>
</evidence>
<dbReference type="EMBL" id="JAPYYP010000006">
    <property type="protein sequence ID" value="MDA5108241.1"/>
    <property type="molecule type" value="Genomic_DNA"/>
</dbReference>
<organism evidence="4 5">
    <name type="scientific">Brevibacillus thermoruber</name>
    <dbReference type="NCBI Taxonomy" id="33942"/>
    <lineage>
        <taxon>Bacteria</taxon>
        <taxon>Bacillati</taxon>
        <taxon>Bacillota</taxon>
        <taxon>Bacilli</taxon>
        <taxon>Bacillales</taxon>
        <taxon>Paenibacillaceae</taxon>
        <taxon>Brevibacillus</taxon>
    </lineage>
</organism>
<evidence type="ECO:0000256" key="2">
    <source>
        <dbReference type="PROSITE-ProRule" id="PRU00335"/>
    </source>
</evidence>
<dbReference type="PROSITE" id="PS50977">
    <property type="entry name" value="HTH_TETR_2"/>
    <property type="match status" value="1"/>
</dbReference>
<dbReference type="Pfam" id="PF17940">
    <property type="entry name" value="TetR_C_31"/>
    <property type="match status" value="1"/>
</dbReference>
<reference evidence="4" key="1">
    <citation type="submission" date="2022-12" db="EMBL/GenBank/DDBJ databases">
        <title>Draft genome sequence of the thermophilic strain Brevibacillus thermoruber HT42, isolated from Los Humeros, Puebla, Mexico, with biotechnological potential.</title>
        <authorList>
            <person name="Lara Sanchez J."/>
            <person name="Solis Palacios R."/>
            <person name="Bustos Baena A.S."/>
            <person name="Ruz Baez A.E."/>
            <person name="Espinosa Luna G."/>
            <person name="Oliart Ros R.M."/>
        </authorList>
    </citation>
    <scope>NUCLEOTIDE SEQUENCE</scope>
    <source>
        <strain evidence="4">HT42</strain>
    </source>
</reference>
<dbReference type="Pfam" id="PF00440">
    <property type="entry name" value="TetR_N"/>
    <property type="match status" value="1"/>
</dbReference>
<dbReference type="InterPro" id="IPR050624">
    <property type="entry name" value="HTH-type_Tx_Regulator"/>
</dbReference>
<dbReference type="PRINTS" id="PR00455">
    <property type="entry name" value="HTHTETR"/>
</dbReference>
<proteinExistence type="predicted"/>
<dbReference type="RefSeq" id="WP_051188295.1">
    <property type="nucleotide sequence ID" value="NZ_JAPYYP010000006.1"/>
</dbReference>
<dbReference type="InterPro" id="IPR036271">
    <property type="entry name" value="Tet_transcr_reg_TetR-rel_C_sf"/>
</dbReference>
<dbReference type="SUPFAM" id="SSF46689">
    <property type="entry name" value="Homeodomain-like"/>
    <property type="match status" value="1"/>
</dbReference>
<dbReference type="Proteomes" id="UP001151071">
    <property type="component" value="Unassembled WGS sequence"/>
</dbReference>
<dbReference type="InterPro" id="IPR023772">
    <property type="entry name" value="DNA-bd_HTH_TetR-type_CS"/>
</dbReference>
<feature type="domain" description="HTH tetR-type" evidence="3">
    <location>
        <begin position="6"/>
        <end position="66"/>
    </location>
</feature>
<dbReference type="PANTHER" id="PTHR43479:SF11">
    <property type="entry name" value="ACREF_ENVCD OPERON REPRESSOR-RELATED"/>
    <property type="match status" value="1"/>
</dbReference>
<sequence length="197" mass="22072">MKPRAGNTRAQLIEAAYKVLAEKGYENCSVKDIAREAGVSPGLVHYHFANKEDLLVSVVKEAANEYCQQMRQLRETVAEDKLADAALAESMERTKSKADWYKLRYELYVLGLRNPAIQSGVKELFARGREGIEETIQTVAGKPLPNGAEMSAILFACFEGLALQSFVDSEFDLEGAYRILGQMVKQFLQTQSERERT</sequence>
<gene>
    <name evidence="4" type="ORF">O3V59_07700</name>
</gene>
<dbReference type="PANTHER" id="PTHR43479">
    <property type="entry name" value="ACREF/ENVCD OPERON REPRESSOR-RELATED"/>
    <property type="match status" value="1"/>
</dbReference>
<keyword evidence="5" id="KW-1185">Reference proteome</keyword>
<keyword evidence="1 2" id="KW-0238">DNA-binding</keyword>
<evidence type="ECO:0000259" key="3">
    <source>
        <dbReference type="PROSITE" id="PS50977"/>
    </source>
</evidence>
<dbReference type="PROSITE" id="PS01081">
    <property type="entry name" value="HTH_TETR_1"/>
    <property type="match status" value="1"/>
</dbReference>
<dbReference type="Gene3D" id="1.10.357.10">
    <property type="entry name" value="Tetracycline Repressor, domain 2"/>
    <property type="match status" value="1"/>
</dbReference>
<evidence type="ECO:0000313" key="5">
    <source>
        <dbReference type="Proteomes" id="UP001151071"/>
    </source>
</evidence>
<dbReference type="InterPro" id="IPR009057">
    <property type="entry name" value="Homeodomain-like_sf"/>
</dbReference>
<dbReference type="AlphaFoldDB" id="A0A9X3Z2W9"/>
<dbReference type="SUPFAM" id="SSF48498">
    <property type="entry name" value="Tetracyclin repressor-like, C-terminal domain"/>
    <property type="match status" value="1"/>
</dbReference>
<dbReference type="GO" id="GO:0003677">
    <property type="term" value="F:DNA binding"/>
    <property type="evidence" value="ECO:0007669"/>
    <property type="project" value="UniProtKB-UniRule"/>
</dbReference>
<dbReference type="InterPro" id="IPR041583">
    <property type="entry name" value="TetR_C_31"/>
</dbReference>
<accession>A0A9X3Z2W9</accession>
<evidence type="ECO:0000313" key="4">
    <source>
        <dbReference type="EMBL" id="MDA5108241.1"/>
    </source>
</evidence>
<feature type="DNA-binding region" description="H-T-H motif" evidence="2">
    <location>
        <begin position="29"/>
        <end position="48"/>
    </location>
</feature>